<dbReference type="PROSITE" id="PS51257">
    <property type="entry name" value="PROKAR_LIPOPROTEIN"/>
    <property type="match status" value="1"/>
</dbReference>
<evidence type="ECO:0000313" key="3">
    <source>
        <dbReference type="Proteomes" id="UP001652700"/>
    </source>
</evidence>
<evidence type="ECO:0000313" key="2">
    <source>
        <dbReference type="EnsemblMetazoa" id="XP_028133556.1"/>
    </source>
</evidence>
<dbReference type="Proteomes" id="UP001652700">
    <property type="component" value="Unplaced"/>
</dbReference>
<dbReference type="KEGG" id="dvv:114328795"/>
<feature type="chain" id="PRO_5028192449" evidence="1">
    <location>
        <begin position="16"/>
        <end position="363"/>
    </location>
</feature>
<dbReference type="EnsemblMetazoa" id="XM_028277755.2">
    <property type="protein sequence ID" value="XP_028133556.1"/>
    <property type="gene ID" value="LOC114328795"/>
</dbReference>
<proteinExistence type="predicted"/>
<accession>A0A6P7FD00</accession>
<gene>
    <name evidence="4" type="primary">LOC114328795</name>
</gene>
<keyword evidence="1" id="KW-0732">Signal</keyword>
<evidence type="ECO:0000313" key="4">
    <source>
        <dbReference type="RefSeq" id="XP_028133556.1"/>
    </source>
</evidence>
<dbReference type="OrthoDB" id="6786915at2759"/>
<reference evidence="4" key="1">
    <citation type="submission" date="2025-04" db="UniProtKB">
        <authorList>
            <consortium name="RefSeq"/>
        </authorList>
    </citation>
    <scope>IDENTIFICATION</scope>
    <source>
        <tissue evidence="4">Whole insect</tissue>
    </source>
</reference>
<dbReference type="GeneID" id="114328795"/>
<dbReference type="RefSeq" id="XP_028133556.1">
    <property type="nucleotide sequence ID" value="XM_028277755.1"/>
</dbReference>
<feature type="signal peptide" evidence="1">
    <location>
        <begin position="1"/>
        <end position="15"/>
    </location>
</feature>
<keyword evidence="3" id="KW-1185">Reference proteome</keyword>
<reference evidence="2" key="2">
    <citation type="submission" date="2025-05" db="UniProtKB">
        <authorList>
            <consortium name="EnsemblMetazoa"/>
        </authorList>
    </citation>
    <scope>IDENTIFICATION</scope>
</reference>
<name>A0A6P7FD00_DIAVI</name>
<evidence type="ECO:0000256" key="1">
    <source>
        <dbReference type="SAM" id="SignalP"/>
    </source>
</evidence>
<protein>
    <submittedName>
        <fullName evidence="4">Uncharacterized protein LOC114328795</fullName>
    </submittedName>
</protein>
<organism evidence="4">
    <name type="scientific">Diabrotica virgifera virgifera</name>
    <name type="common">western corn rootworm</name>
    <dbReference type="NCBI Taxonomy" id="50390"/>
    <lineage>
        <taxon>Eukaryota</taxon>
        <taxon>Metazoa</taxon>
        <taxon>Ecdysozoa</taxon>
        <taxon>Arthropoda</taxon>
        <taxon>Hexapoda</taxon>
        <taxon>Insecta</taxon>
        <taxon>Pterygota</taxon>
        <taxon>Neoptera</taxon>
        <taxon>Endopterygota</taxon>
        <taxon>Coleoptera</taxon>
        <taxon>Polyphaga</taxon>
        <taxon>Cucujiformia</taxon>
        <taxon>Chrysomeloidea</taxon>
        <taxon>Chrysomelidae</taxon>
        <taxon>Galerucinae</taxon>
        <taxon>Diabroticina</taxon>
        <taxon>Diabroticites</taxon>
        <taxon>Diabrotica</taxon>
    </lineage>
</organism>
<dbReference type="InParanoid" id="A0A6P7FD00"/>
<sequence>MKVLILLSVVALSSCLPASRNQQYVDVDYNSYNAHPVYNFWRTWNQQHYGQEPWNQWVQYGVQNQPGNYWRQYVQRSNQAENVDLPWMYHSWDVQDVQNLTPVQRVQLLLNYVRLHQQWNQWTHDVTANERLQNMLYQHLPEHLWSSNEQIVPYMMNYFNQYPMKYNDIMHEVMQTPWAHQQLMFHVMSELYQHFGQAPWSHEQIMNQIMQHQYLYGTTLSQQQLQQLVEFVLHIQYELTPLHYQQLEQVQPWNREQVLSWNQGQVLPWAYRQLLPLNYETVLPWTRQYSAQNNMNLESQYNYNLHQQQMPLSQYWNQRYGQQYPQHYEAMEQPGWWNQEWTQNLVGQENHYPLLGQNMPLVY</sequence>
<dbReference type="AlphaFoldDB" id="A0A6P7FD00"/>